<dbReference type="PANTHER" id="PTHR10996">
    <property type="entry name" value="2-HYDROXYACID DEHYDROGENASE-RELATED"/>
    <property type="match status" value="1"/>
</dbReference>
<proteinExistence type="inferred from homology"/>
<dbReference type="InterPro" id="IPR029753">
    <property type="entry name" value="D-isomer_DH_CS"/>
</dbReference>
<dbReference type="PROSITE" id="PS00671">
    <property type="entry name" value="D_2_HYDROXYACID_DH_3"/>
    <property type="match status" value="1"/>
</dbReference>
<evidence type="ECO:0000313" key="7">
    <source>
        <dbReference type="EMBL" id="MBM6851342.1"/>
    </source>
</evidence>
<dbReference type="InterPro" id="IPR006140">
    <property type="entry name" value="D-isomer_DH_NAD-bd"/>
</dbReference>
<dbReference type="SUPFAM" id="SSF51735">
    <property type="entry name" value="NAD(P)-binding Rossmann-fold domains"/>
    <property type="match status" value="1"/>
</dbReference>
<dbReference type="PANTHER" id="PTHR10996:SF178">
    <property type="entry name" value="2-HYDROXYACID DEHYDROGENASE YGL185C-RELATED"/>
    <property type="match status" value="1"/>
</dbReference>
<sequence length="330" mass="36351">MKILILGTEARYRAYQPDMPFIGRQELVFLDKDSTEDTILAAGGGAEVLFVDAITPVSGALMERMPSLRMVHSEGVAFDRIDLAAARDRGIYVCNNKGCNAGAVAEQAILLMLMLLRRALEGDRAVREGRQMEMKERCMVEGLTELSACKVGLVGFGDIARAAAERLAPFGCELYYYTKHRRTPEEERKYGITYLPLEELAERSDIVSLHCAVNDETRGMVDDALLRRMKPTAYLINTARGDLVDNDALRRALTEGRIAGAGLDTLAPEPVPADHPLVTLPPEIQRRVVLAPHLGGITEASFRRAHAHMWRNAQRLAAGERPDSVVNGLA</sequence>
<evidence type="ECO:0000259" key="6">
    <source>
        <dbReference type="Pfam" id="PF02826"/>
    </source>
</evidence>
<gene>
    <name evidence="7" type="ORF">H9X91_07810</name>
</gene>
<evidence type="ECO:0000256" key="3">
    <source>
        <dbReference type="ARBA" id="ARBA00023027"/>
    </source>
</evidence>
<organism evidence="7 8">
    <name type="scientific">Oscillibacter valericigenes</name>
    <dbReference type="NCBI Taxonomy" id="351091"/>
    <lineage>
        <taxon>Bacteria</taxon>
        <taxon>Bacillati</taxon>
        <taxon>Bacillota</taxon>
        <taxon>Clostridia</taxon>
        <taxon>Eubacteriales</taxon>
        <taxon>Oscillospiraceae</taxon>
        <taxon>Oscillibacter</taxon>
    </lineage>
</organism>
<keyword evidence="8" id="KW-1185">Reference proteome</keyword>
<dbReference type="InterPro" id="IPR036291">
    <property type="entry name" value="NAD(P)-bd_dom_sf"/>
</dbReference>
<dbReference type="Proteomes" id="UP000719500">
    <property type="component" value="Unassembled WGS sequence"/>
</dbReference>
<dbReference type="Gene3D" id="3.40.50.720">
    <property type="entry name" value="NAD(P)-binding Rossmann-like Domain"/>
    <property type="match status" value="2"/>
</dbReference>
<dbReference type="EMBL" id="JACSNX010000009">
    <property type="protein sequence ID" value="MBM6851342.1"/>
    <property type="molecule type" value="Genomic_DNA"/>
</dbReference>
<evidence type="ECO:0000313" key="8">
    <source>
        <dbReference type="Proteomes" id="UP000719500"/>
    </source>
</evidence>
<comment type="caution">
    <text evidence="7">The sequence shown here is derived from an EMBL/GenBank/DDBJ whole genome shotgun (WGS) entry which is preliminary data.</text>
</comment>
<keyword evidence="3" id="KW-0520">NAD</keyword>
<protein>
    <submittedName>
        <fullName evidence="7">Hydroxyacid dehydrogenase</fullName>
    </submittedName>
</protein>
<dbReference type="Pfam" id="PF00389">
    <property type="entry name" value="2-Hacid_dh"/>
    <property type="match status" value="1"/>
</dbReference>
<evidence type="ECO:0000259" key="5">
    <source>
        <dbReference type="Pfam" id="PF00389"/>
    </source>
</evidence>
<accession>A0ABS2FUN8</accession>
<dbReference type="Pfam" id="PF02826">
    <property type="entry name" value="2-Hacid_dh_C"/>
    <property type="match status" value="1"/>
</dbReference>
<dbReference type="InterPro" id="IPR050223">
    <property type="entry name" value="D-isomer_2-hydroxyacid_DH"/>
</dbReference>
<reference evidence="7 8" key="1">
    <citation type="journal article" date="2021" name="Sci. Rep.">
        <title>The distribution of antibiotic resistance genes in chicken gut microbiota commensals.</title>
        <authorList>
            <person name="Juricova H."/>
            <person name="Matiasovicova J."/>
            <person name="Kubasova T."/>
            <person name="Cejkova D."/>
            <person name="Rychlik I."/>
        </authorList>
    </citation>
    <scope>NUCLEOTIDE SEQUENCE [LARGE SCALE GENOMIC DNA]</scope>
    <source>
        <strain evidence="7 8">An411</strain>
    </source>
</reference>
<dbReference type="InterPro" id="IPR006139">
    <property type="entry name" value="D-isomer_2_OHA_DH_cat_dom"/>
</dbReference>
<feature type="domain" description="D-isomer specific 2-hydroxyacid dehydrogenase NAD-binding" evidence="6">
    <location>
        <begin position="110"/>
        <end position="295"/>
    </location>
</feature>
<evidence type="ECO:0000256" key="2">
    <source>
        <dbReference type="ARBA" id="ARBA00023002"/>
    </source>
</evidence>
<evidence type="ECO:0000256" key="4">
    <source>
        <dbReference type="RuleBase" id="RU003719"/>
    </source>
</evidence>
<keyword evidence="2 4" id="KW-0560">Oxidoreductase</keyword>
<evidence type="ECO:0000256" key="1">
    <source>
        <dbReference type="ARBA" id="ARBA00005854"/>
    </source>
</evidence>
<comment type="similarity">
    <text evidence="1 4">Belongs to the D-isomer specific 2-hydroxyacid dehydrogenase family.</text>
</comment>
<dbReference type="RefSeq" id="WP_204804099.1">
    <property type="nucleotide sequence ID" value="NZ_JACSNX010000009.1"/>
</dbReference>
<feature type="domain" description="D-isomer specific 2-hydroxyacid dehydrogenase catalytic" evidence="5">
    <location>
        <begin position="16"/>
        <end position="327"/>
    </location>
</feature>
<dbReference type="SUPFAM" id="SSF52283">
    <property type="entry name" value="Formate/glycerate dehydrogenase catalytic domain-like"/>
    <property type="match status" value="1"/>
</dbReference>
<name>A0ABS2FUN8_9FIRM</name>